<name>A0A834IKC1_RHYFE</name>
<keyword evidence="6 10" id="KW-1133">Transmembrane helix</keyword>
<evidence type="ECO:0000256" key="5">
    <source>
        <dbReference type="ARBA" id="ARBA00022725"/>
    </source>
</evidence>
<dbReference type="PANTHER" id="PTHR21137">
    <property type="entry name" value="ODORANT RECEPTOR"/>
    <property type="match status" value="1"/>
</dbReference>
<keyword evidence="9" id="KW-0807">Transducer</keyword>
<evidence type="ECO:0000256" key="8">
    <source>
        <dbReference type="ARBA" id="ARBA00023170"/>
    </source>
</evidence>
<dbReference type="Proteomes" id="UP000625711">
    <property type="component" value="Unassembled WGS sequence"/>
</dbReference>
<proteinExistence type="predicted"/>
<dbReference type="EMBL" id="JAACXV010000244">
    <property type="protein sequence ID" value="KAF7281389.1"/>
    <property type="molecule type" value="Genomic_DNA"/>
</dbReference>
<dbReference type="GO" id="GO:0004984">
    <property type="term" value="F:olfactory receptor activity"/>
    <property type="evidence" value="ECO:0007669"/>
    <property type="project" value="InterPro"/>
</dbReference>
<evidence type="ECO:0000256" key="3">
    <source>
        <dbReference type="ARBA" id="ARBA00022606"/>
    </source>
</evidence>
<keyword evidence="5" id="KW-0552">Olfaction</keyword>
<evidence type="ECO:0000256" key="6">
    <source>
        <dbReference type="ARBA" id="ARBA00022989"/>
    </source>
</evidence>
<feature type="transmembrane region" description="Helical" evidence="10">
    <location>
        <begin position="398"/>
        <end position="418"/>
    </location>
</feature>
<dbReference type="AlphaFoldDB" id="A0A834IKC1"/>
<evidence type="ECO:0000313" key="12">
    <source>
        <dbReference type="Proteomes" id="UP000625711"/>
    </source>
</evidence>
<sequence length="525" mass="61236">MIVLRVKTQMAFKDLALEEDLTPSGKELMCILRVLVCKSQVYLKRKPALEDDSSKKRQKTFTPEQCSNRENLYTETKYCNTFERYDNVHEKLTNNQDYFLTSLGLQTGCVNETNKNITTWKLAKFKVTPSIPFSSNLGQILMKRDNHHFPDNLKRHRIERVERYINQPCRKSFNVKYDVTYPEKKSKELTFHWYKFPSKKTRQQCISKRDNVAIRCKQLSIKLVRENLNVLREKLKVEQKDSFNANEFKGGMLERESILNILLNCASLANLIGNSHVHLEEGYTKSVILLYIHLNYSVFYPVVVFAEMGWFQGIIMVSLYSLKCSVDVLFKSVEKVNQLIKTIENDDILTLNNRIPNHPSVYNEYQRIVNTKLVNIYKYHVNILRVTQLYSKSTRIRICGGILQAIGLNYLLFALLSLDNLNLIGKLLALASSLTGYLLGIAGLSIIGQMCEDELTKLYWTLYKMSWYKWDIENKQIYRMLILRARHIDSIRFGLNSTANKSSLLKYLKTTYAFFAFFYQTSLVS</sequence>
<keyword evidence="3" id="KW-0716">Sensory transduction</keyword>
<dbReference type="OrthoDB" id="6779889at2759"/>
<organism evidence="11 12">
    <name type="scientific">Rhynchophorus ferrugineus</name>
    <name type="common">Red palm weevil</name>
    <name type="synonym">Curculio ferrugineus</name>
    <dbReference type="NCBI Taxonomy" id="354439"/>
    <lineage>
        <taxon>Eukaryota</taxon>
        <taxon>Metazoa</taxon>
        <taxon>Ecdysozoa</taxon>
        <taxon>Arthropoda</taxon>
        <taxon>Hexapoda</taxon>
        <taxon>Insecta</taxon>
        <taxon>Pterygota</taxon>
        <taxon>Neoptera</taxon>
        <taxon>Endopterygota</taxon>
        <taxon>Coleoptera</taxon>
        <taxon>Polyphaga</taxon>
        <taxon>Cucujiformia</taxon>
        <taxon>Curculionidae</taxon>
        <taxon>Dryophthorinae</taxon>
        <taxon>Rhynchophorus</taxon>
    </lineage>
</organism>
<dbReference type="InterPro" id="IPR004117">
    <property type="entry name" value="7tm6_olfct_rcpt"/>
</dbReference>
<evidence type="ECO:0000313" key="11">
    <source>
        <dbReference type="EMBL" id="KAF7281389.1"/>
    </source>
</evidence>
<evidence type="ECO:0000256" key="7">
    <source>
        <dbReference type="ARBA" id="ARBA00023136"/>
    </source>
</evidence>
<evidence type="ECO:0000256" key="4">
    <source>
        <dbReference type="ARBA" id="ARBA00022692"/>
    </source>
</evidence>
<dbReference type="GO" id="GO:0007165">
    <property type="term" value="P:signal transduction"/>
    <property type="evidence" value="ECO:0007669"/>
    <property type="project" value="UniProtKB-KW"/>
</dbReference>
<evidence type="ECO:0000256" key="10">
    <source>
        <dbReference type="SAM" id="Phobius"/>
    </source>
</evidence>
<protein>
    <recommendedName>
        <fullName evidence="13">Odorant receptor</fullName>
    </recommendedName>
</protein>
<keyword evidence="7 10" id="KW-0472">Membrane</keyword>
<dbReference type="GO" id="GO:0005886">
    <property type="term" value="C:plasma membrane"/>
    <property type="evidence" value="ECO:0007669"/>
    <property type="project" value="UniProtKB-SubCell"/>
</dbReference>
<evidence type="ECO:0000256" key="2">
    <source>
        <dbReference type="ARBA" id="ARBA00022475"/>
    </source>
</evidence>
<evidence type="ECO:0000256" key="1">
    <source>
        <dbReference type="ARBA" id="ARBA00004651"/>
    </source>
</evidence>
<comment type="subcellular location">
    <subcellularLocation>
        <location evidence="1">Cell membrane</location>
        <topology evidence="1">Multi-pass membrane protein</topology>
    </subcellularLocation>
</comment>
<dbReference type="PANTHER" id="PTHR21137:SF35">
    <property type="entry name" value="ODORANT RECEPTOR 19A-RELATED"/>
    <property type="match status" value="1"/>
</dbReference>
<keyword evidence="2" id="KW-1003">Cell membrane</keyword>
<feature type="transmembrane region" description="Helical" evidence="10">
    <location>
        <begin position="424"/>
        <end position="447"/>
    </location>
</feature>
<keyword evidence="8" id="KW-0675">Receptor</keyword>
<gene>
    <name evidence="11" type="ORF">GWI33_004867</name>
</gene>
<feature type="transmembrane region" description="Helical" evidence="10">
    <location>
        <begin position="298"/>
        <end position="322"/>
    </location>
</feature>
<dbReference type="GO" id="GO:0005549">
    <property type="term" value="F:odorant binding"/>
    <property type="evidence" value="ECO:0007669"/>
    <property type="project" value="InterPro"/>
</dbReference>
<evidence type="ECO:0008006" key="13">
    <source>
        <dbReference type="Google" id="ProtNLM"/>
    </source>
</evidence>
<evidence type="ECO:0000256" key="9">
    <source>
        <dbReference type="ARBA" id="ARBA00023224"/>
    </source>
</evidence>
<accession>A0A834IKC1</accession>
<keyword evidence="4 10" id="KW-0812">Transmembrane</keyword>
<reference evidence="11" key="1">
    <citation type="submission" date="2020-08" db="EMBL/GenBank/DDBJ databases">
        <title>Genome sequencing and assembly of the red palm weevil Rhynchophorus ferrugineus.</title>
        <authorList>
            <person name="Dias G.B."/>
            <person name="Bergman C.M."/>
            <person name="Manee M."/>
        </authorList>
    </citation>
    <scope>NUCLEOTIDE SEQUENCE</scope>
    <source>
        <strain evidence="11">AA-2017</strain>
        <tissue evidence="11">Whole larva</tissue>
    </source>
</reference>
<keyword evidence="12" id="KW-1185">Reference proteome</keyword>
<comment type="caution">
    <text evidence="11">The sequence shown here is derived from an EMBL/GenBank/DDBJ whole genome shotgun (WGS) entry which is preliminary data.</text>
</comment>